<dbReference type="GO" id="GO:0034080">
    <property type="term" value="P:CENP-A containing chromatin assembly"/>
    <property type="evidence" value="ECO:0007669"/>
    <property type="project" value="TreeGrafter"/>
</dbReference>
<feature type="domain" description="Tetratricopeptide SHNi-TPR" evidence="3">
    <location>
        <begin position="96"/>
        <end position="121"/>
    </location>
</feature>
<protein>
    <recommendedName>
        <fullName evidence="3">Tetratricopeptide SHNi-TPR domain-containing protein</fullName>
    </recommendedName>
</protein>
<dbReference type="InterPro" id="IPR051730">
    <property type="entry name" value="NASP-like"/>
</dbReference>
<organism evidence="4 5">
    <name type="scientific">Tritrichomonas foetus</name>
    <dbReference type="NCBI Taxonomy" id="1144522"/>
    <lineage>
        <taxon>Eukaryota</taxon>
        <taxon>Metamonada</taxon>
        <taxon>Parabasalia</taxon>
        <taxon>Tritrichomonadida</taxon>
        <taxon>Tritrichomonadidae</taxon>
        <taxon>Tritrichomonas</taxon>
    </lineage>
</organism>
<dbReference type="InterPro" id="IPR019544">
    <property type="entry name" value="Tetratricopeptide_SHNi-TPR_dom"/>
</dbReference>
<reference evidence="4" key="1">
    <citation type="submission" date="2016-10" db="EMBL/GenBank/DDBJ databases">
        <authorList>
            <person name="Benchimol M."/>
            <person name="Almeida L.G."/>
            <person name="Vasconcelos A.T."/>
            <person name="Perreira-Neves A."/>
            <person name="Rosa I.A."/>
            <person name="Tasca T."/>
            <person name="Bogo M.R."/>
            <person name="de Souza W."/>
        </authorList>
    </citation>
    <scope>NUCLEOTIDE SEQUENCE [LARGE SCALE GENOMIC DNA]</scope>
    <source>
        <strain evidence="4">K</strain>
    </source>
</reference>
<keyword evidence="5" id="KW-1185">Reference proteome</keyword>
<evidence type="ECO:0000313" key="5">
    <source>
        <dbReference type="Proteomes" id="UP000179807"/>
    </source>
</evidence>
<comment type="caution">
    <text evidence="4">The sequence shown here is derived from an EMBL/GenBank/DDBJ whole genome shotgun (WGS) entry which is preliminary data.</text>
</comment>
<dbReference type="VEuPathDB" id="TrichDB:TRFO_39425"/>
<dbReference type="GO" id="GO:0042393">
    <property type="term" value="F:histone binding"/>
    <property type="evidence" value="ECO:0007669"/>
    <property type="project" value="TreeGrafter"/>
</dbReference>
<name>A0A1J4J9R9_9EUKA</name>
<gene>
    <name evidence="4" type="ORF">TRFO_39425</name>
</gene>
<dbReference type="RefSeq" id="XP_068347532.1">
    <property type="nucleotide sequence ID" value="XM_068512638.1"/>
</dbReference>
<dbReference type="Gene3D" id="1.25.40.10">
    <property type="entry name" value="Tetratricopeptide repeat domain"/>
    <property type="match status" value="1"/>
</dbReference>
<dbReference type="PANTHER" id="PTHR15081:SF1">
    <property type="entry name" value="NUCLEAR AUTOANTIGENIC SPERM PROTEIN"/>
    <property type="match status" value="1"/>
</dbReference>
<keyword evidence="2" id="KW-0802">TPR repeat</keyword>
<accession>A0A1J4J9R9</accession>
<dbReference type="GeneID" id="94847342"/>
<dbReference type="SUPFAM" id="SSF48452">
    <property type="entry name" value="TPR-like"/>
    <property type="match status" value="1"/>
</dbReference>
<sequence>MSSAEEIRNQAEAARKSKNFTQAADLYSNLLEITYKEDQKLDVQACRDFVHYGECLISSDDKDEETFETAWEVLENARVGYEQIPENERPPEGLIDCHELLGELSLKQLNFEEAASQYKTASDLALANKNLSWRIPLNSLFMRGVVLNYWNKVSEYKDALDKAIEFLDTEKVNPKNSADVKDMEEIRADLVSRRDSIRQ</sequence>
<dbReference type="OrthoDB" id="5587616at2759"/>
<evidence type="ECO:0000256" key="1">
    <source>
        <dbReference type="ARBA" id="ARBA00022737"/>
    </source>
</evidence>
<dbReference type="Pfam" id="PF10516">
    <property type="entry name" value="SHNi-TPR"/>
    <property type="match status" value="1"/>
</dbReference>
<dbReference type="Proteomes" id="UP000179807">
    <property type="component" value="Unassembled WGS sequence"/>
</dbReference>
<dbReference type="GO" id="GO:0005654">
    <property type="term" value="C:nucleoplasm"/>
    <property type="evidence" value="ECO:0007669"/>
    <property type="project" value="TreeGrafter"/>
</dbReference>
<evidence type="ECO:0000259" key="3">
    <source>
        <dbReference type="Pfam" id="PF10516"/>
    </source>
</evidence>
<proteinExistence type="predicted"/>
<keyword evidence="1" id="KW-0677">Repeat</keyword>
<dbReference type="GO" id="GO:0006335">
    <property type="term" value="P:DNA replication-dependent chromatin assembly"/>
    <property type="evidence" value="ECO:0007669"/>
    <property type="project" value="TreeGrafter"/>
</dbReference>
<dbReference type="PANTHER" id="PTHR15081">
    <property type="entry name" value="NUCLEAR AUTOANTIGENIC SPERM PROTEIN NASP -RELATED"/>
    <property type="match status" value="1"/>
</dbReference>
<dbReference type="AlphaFoldDB" id="A0A1J4J9R9"/>
<dbReference type="InterPro" id="IPR011990">
    <property type="entry name" value="TPR-like_helical_dom_sf"/>
</dbReference>
<evidence type="ECO:0000256" key="2">
    <source>
        <dbReference type="ARBA" id="ARBA00022803"/>
    </source>
</evidence>
<evidence type="ECO:0000313" key="4">
    <source>
        <dbReference type="EMBL" id="OHS94395.1"/>
    </source>
</evidence>
<dbReference type="EMBL" id="MLAK01001322">
    <property type="protein sequence ID" value="OHS94395.1"/>
    <property type="molecule type" value="Genomic_DNA"/>
</dbReference>